<feature type="domain" description="SET" evidence="1">
    <location>
        <begin position="26"/>
        <end position="129"/>
    </location>
</feature>
<comment type="caution">
    <text evidence="2">The sequence shown here is derived from an EMBL/GenBank/DDBJ whole genome shotgun (WGS) entry which is preliminary data.</text>
</comment>
<proteinExistence type="predicted"/>
<protein>
    <recommendedName>
        <fullName evidence="1">SET domain-containing protein</fullName>
    </recommendedName>
</protein>
<dbReference type="Proteomes" id="UP001165082">
    <property type="component" value="Unassembled WGS sequence"/>
</dbReference>
<accession>A0A9W7A8Z1</accession>
<dbReference type="SUPFAM" id="SSF82199">
    <property type="entry name" value="SET domain"/>
    <property type="match status" value="1"/>
</dbReference>
<dbReference type="PANTHER" id="PTHR12350">
    <property type="entry name" value="HISTONE-LYSINE N-METHYLTRANSFERASE-RELATED"/>
    <property type="match status" value="1"/>
</dbReference>
<dbReference type="OrthoDB" id="5984008at2759"/>
<gene>
    <name evidence="2" type="ORF">TrRE_jg8660</name>
</gene>
<keyword evidence="3" id="KW-1185">Reference proteome</keyword>
<dbReference type="PROSITE" id="PS50280">
    <property type="entry name" value="SET"/>
    <property type="match status" value="1"/>
</dbReference>
<dbReference type="InterPro" id="IPR001214">
    <property type="entry name" value="SET_dom"/>
</dbReference>
<evidence type="ECO:0000313" key="2">
    <source>
        <dbReference type="EMBL" id="GMH66316.1"/>
    </source>
</evidence>
<evidence type="ECO:0000313" key="3">
    <source>
        <dbReference type="Proteomes" id="UP001165082"/>
    </source>
</evidence>
<dbReference type="PANTHER" id="PTHR12350:SF19">
    <property type="entry name" value="SET DOMAIN-CONTAINING PROTEIN"/>
    <property type="match status" value="1"/>
</dbReference>
<sequence>MMLRRMLPSCRSFGAAAASPPSPYLHDLVGDSSQPGILGGYGVKAVALGDVSKGEVVFREKGEIFSEAMMHSIQIGVDSHCQIDGEGRFTAHSFSPNLKVLVSPHEPIPITFVALHAIDRGEELSFDYTTTEWALDKGGFTDHSTDRPVKGFKYLGEDERRRLLESGLLPAHILQLWLSELLDV</sequence>
<reference evidence="2" key="1">
    <citation type="submission" date="2022-07" db="EMBL/GenBank/DDBJ databases">
        <title>Genome analysis of Parmales, a sister group of diatoms, reveals the evolutionary specialization of diatoms from phago-mixotrophs to photoautotrophs.</title>
        <authorList>
            <person name="Ban H."/>
            <person name="Sato S."/>
            <person name="Yoshikawa S."/>
            <person name="Kazumasa Y."/>
            <person name="Nakamura Y."/>
            <person name="Ichinomiya M."/>
            <person name="Saitoh K."/>
            <person name="Sato N."/>
            <person name="Blanc-Mathieu R."/>
            <person name="Endo H."/>
            <person name="Kuwata A."/>
            <person name="Ogata H."/>
        </authorList>
    </citation>
    <scope>NUCLEOTIDE SEQUENCE</scope>
</reference>
<dbReference type="InterPro" id="IPR053201">
    <property type="entry name" value="Flavunoidine_N-MTase"/>
</dbReference>
<organism evidence="2 3">
    <name type="scientific">Triparma retinervis</name>
    <dbReference type="NCBI Taxonomy" id="2557542"/>
    <lineage>
        <taxon>Eukaryota</taxon>
        <taxon>Sar</taxon>
        <taxon>Stramenopiles</taxon>
        <taxon>Ochrophyta</taxon>
        <taxon>Bolidophyceae</taxon>
        <taxon>Parmales</taxon>
        <taxon>Triparmaceae</taxon>
        <taxon>Triparma</taxon>
    </lineage>
</organism>
<evidence type="ECO:0000259" key="1">
    <source>
        <dbReference type="PROSITE" id="PS50280"/>
    </source>
</evidence>
<dbReference type="EMBL" id="BRXZ01003994">
    <property type="protein sequence ID" value="GMH66316.1"/>
    <property type="molecule type" value="Genomic_DNA"/>
</dbReference>
<dbReference type="Gene3D" id="2.170.270.10">
    <property type="entry name" value="SET domain"/>
    <property type="match status" value="1"/>
</dbReference>
<dbReference type="Pfam" id="PF00856">
    <property type="entry name" value="SET"/>
    <property type="match status" value="1"/>
</dbReference>
<dbReference type="AlphaFoldDB" id="A0A9W7A8Z1"/>
<name>A0A9W7A8Z1_9STRA</name>
<dbReference type="InterPro" id="IPR046341">
    <property type="entry name" value="SET_dom_sf"/>
</dbReference>